<dbReference type="STRING" id="246437.L9KUN3"/>
<dbReference type="Proteomes" id="UP000011518">
    <property type="component" value="Unassembled WGS sequence"/>
</dbReference>
<evidence type="ECO:0000313" key="2">
    <source>
        <dbReference type="EMBL" id="ELW66423.1"/>
    </source>
</evidence>
<evidence type="ECO:0000313" key="3">
    <source>
        <dbReference type="Proteomes" id="UP000011518"/>
    </source>
</evidence>
<reference evidence="3" key="2">
    <citation type="journal article" date="2013" name="Nat. Commun.">
        <title>Genome of the Chinese tree shrew.</title>
        <authorList>
            <person name="Fan Y."/>
            <person name="Huang Z.Y."/>
            <person name="Cao C.C."/>
            <person name="Chen C.S."/>
            <person name="Chen Y.X."/>
            <person name="Fan D.D."/>
            <person name="He J."/>
            <person name="Hou H.L."/>
            <person name="Hu L."/>
            <person name="Hu X.T."/>
            <person name="Jiang X.T."/>
            <person name="Lai R."/>
            <person name="Lang Y.S."/>
            <person name="Liang B."/>
            <person name="Liao S.G."/>
            <person name="Mu D."/>
            <person name="Ma Y.Y."/>
            <person name="Niu Y.Y."/>
            <person name="Sun X.Q."/>
            <person name="Xia J.Q."/>
            <person name="Xiao J."/>
            <person name="Xiong Z.Q."/>
            <person name="Xu L."/>
            <person name="Yang L."/>
            <person name="Zhang Y."/>
            <person name="Zhao W."/>
            <person name="Zhao X.D."/>
            <person name="Zheng Y.T."/>
            <person name="Zhou J.M."/>
            <person name="Zhu Y.B."/>
            <person name="Zhang G.J."/>
            <person name="Wang J."/>
            <person name="Yao Y.G."/>
        </authorList>
    </citation>
    <scope>NUCLEOTIDE SEQUENCE [LARGE SCALE GENOMIC DNA]</scope>
</reference>
<feature type="region of interest" description="Disordered" evidence="1">
    <location>
        <begin position="116"/>
        <end position="157"/>
    </location>
</feature>
<evidence type="ECO:0000256" key="1">
    <source>
        <dbReference type="SAM" id="MobiDB-lite"/>
    </source>
</evidence>
<proteinExistence type="predicted"/>
<feature type="compositionally biased region" description="Basic and acidic residues" evidence="1">
    <location>
        <begin position="116"/>
        <end position="153"/>
    </location>
</feature>
<gene>
    <name evidence="2" type="ORF">TREES_T100001513</name>
</gene>
<sequence>MATAQYSPSKPPLSTKRSQNLQEMLTEVGLSVDYWLPILKEHLGVTSAQALQHLEENDLQKLKSHTQHPWEKKALEKLLTLSHSLSDLQESQDRATQKKQKQAEQALQELKELQSERGQQMEEAMRKNPDLKRPLEITEEYRLPPQKPLREVMGEVQRSPPLIEGTISQRQNLPDKELLTWASGGLALQGIYKTHHQSELIEKREKLLSVPKDFSLSGPEQHTRMETMEFTSSQAESMFTQTMEKLGFSLTASIKGGGWGFSLEAETDYNKHSESKESKRSCSERSYFCLMKFQYIPMVSFHFSIDQLQFSKAALQELKYMEDLLDPNAGPHRFSSLMRRTEKFFHRFGSHANQGPLHLGGIYWWKAVSEGFQQEQLAEVRQQSAQALDSYIRGGYSGFGVKVAGGMNVSDSHSQTDTEMKMSQNLRINMQLSMGHRGGPPEADDLVQWKVGLIASNQTWCVIDRELQLVSIWDIILSSHRTDFKNPIQLAHYLEECYTDLSRPSTLTLHIKELLSAEKKARIFLEGVKHWKISDPEEQLKELLNFRQMLSQKIKRYDIWINMCLTDYNLQDFLVSMVIFCKKSSKYQTKFIKSQLCSLLDPHIYSVTSFPETHSIMQWIHQSEPE</sequence>
<dbReference type="EMBL" id="KB320652">
    <property type="protein sequence ID" value="ELW66423.1"/>
    <property type="molecule type" value="Genomic_DNA"/>
</dbReference>
<protein>
    <submittedName>
        <fullName evidence="2">Interferon-induced very large GTPase 1</fullName>
    </submittedName>
</protein>
<accession>L9KUN3</accession>
<dbReference type="InParanoid" id="L9KUN3"/>
<dbReference type="AlphaFoldDB" id="L9KUN3"/>
<reference evidence="3" key="1">
    <citation type="submission" date="2012-07" db="EMBL/GenBank/DDBJ databases">
        <title>Genome of the Chinese tree shrew, a rising model animal genetically related to primates.</title>
        <authorList>
            <person name="Zhang G."/>
            <person name="Fan Y."/>
            <person name="Yao Y."/>
            <person name="Huang Z."/>
        </authorList>
    </citation>
    <scope>NUCLEOTIDE SEQUENCE [LARGE SCALE GENOMIC DNA]</scope>
</reference>
<keyword evidence="3" id="KW-1185">Reference proteome</keyword>
<name>L9KUN3_TUPCH</name>
<organism evidence="2 3">
    <name type="scientific">Tupaia chinensis</name>
    <name type="common">Chinese tree shrew</name>
    <name type="synonym">Tupaia belangeri chinensis</name>
    <dbReference type="NCBI Taxonomy" id="246437"/>
    <lineage>
        <taxon>Eukaryota</taxon>
        <taxon>Metazoa</taxon>
        <taxon>Chordata</taxon>
        <taxon>Craniata</taxon>
        <taxon>Vertebrata</taxon>
        <taxon>Euteleostomi</taxon>
        <taxon>Mammalia</taxon>
        <taxon>Eutheria</taxon>
        <taxon>Euarchontoglires</taxon>
        <taxon>Scandentia</taxon>
        <taxon>Tupaiidae</taxon>
        <taxon>Tupaia</taxon>
    </lineage>
</organism>